<organism evidence="2">
    <name type="scientific">uncultured Acetobacteraceae bacterium</name>
    <dbReference type="NCBI Taxonomy" id="169975"/>
    <lineage>
        <taxon>Bacteria</taxon>
        <taxon>Pseudomonadati</taxon>
        <taxon>Pseudomonadota</taxon>
        <taxon>Alphaproteobacteria</taxon>
        <taxon>Acetobacterales</taxon>
        <taxon>Acetobacteraceae</taxon>
        <taxon>environmental samples</taxon>
    </lineage>
</organism>
<feature type="non-terminal residue" evidence="2">
    <location>
        <position position="1"/>
    </location>
</feature>
<reference evidence="2" key="1">
    <citation type="submission" date="2020-02" db="EMBL/GenBank/DDBJ databases">
        <authorList>
            <person name="Meier V. D."/>
        </authorList>
    </citation>
    <scope>NUCLEOTIDE SEQUENCE</scope>
    <source>
        <strain evidence="2">AVDCRST_MAG04</strain>
    </source>
</reference>
<feature type="compositionally biased region" description="Basic and acidic residues" evidence="1">
    <location>
        <begin position="262"/>
        <end position="273"/>
    </location>
</feature>
<dbReference type="EMBL" id="CADCTL010000255">
    <property type="protein sequence ID" value="CAA9276998.1"/>
    <property type="molecule type" value="Genomic_DNA"/>
</dbReference>
<evidence type="ECO:0000313" key="2">
    <source>
        <dbReference type="EMBL" id="CAA9276998.1"/>
    </source>
</evidence>
<feature type="region of interest" description="Disordered" evidence="1">
    <location>
        <begin position="128"/>
        <end position="148"/>
    </location>
</feature>
<dbReference type="AlphaFoldDB" id="A0A6J4JEF7"/>
<proteinExistence type="predicted"/>
<feature type="compositionally biased region" description="Basic residues" evidence="1">
    <location>
        <begin position="12"/>
        <end position="22"/>
    </location>
</feature>
<feature type="region of interest" description="Disordered" evidence="1">
    <location>
        <begin position="1"/>
        <end position="109"/>
    </location>
</feature>
<feature type="compositionally biased region" description="Low complexity" evidence="1">
    <location>
        <begin position="1"/>
        <end position="10"/>
    </location>
</feature>
<feature type="non-terminal residue" evidence="2">
    <location>
        <position position="320"/>
    </location>
</feature>
<gene>
    <name evidence="2" type="ORF">AVDCRST_MAG04-3459</name>
</gene>
<sequence>DDAAPRAPGARRGGRAAARHRAGALPVAPGPHRRPLRARRLQRPHRALHRRPHGGAHRPARGGGQPRRRQRHHRHGGGETIGAGRLHAAARHHHDHVGEPGAGAEPALRSDEGFHGRRLLRVQRRLPAGAAGRAVARRAGVGGRRQGAAGRAVLRPLQRLVPRAGRGVQHHGRHPHPRRALPRHRRRLFRPAGGPAARDLRGHRRWRRLGARQPAARPGHHPRTPLGPLAGPAGDERDLPGIRHERLPRHGRAGRHAARGVRAPERPLQRGDDDGAGQGQDDRDGLQPGAARPGAHRRVGGGGAGEMGPLRPLGGDRAGV</sequence>
<accession>A0A6J4JEF7</accession>
<feature type="compositionally biased region" description="Basic residues" evidence="1">
    <location>
        <begin position="168"/>
        <end position="189"/>
    </location>
</feature>
<protein>
    <submittedName>
        <fullName evidence="2">BUG/TctC family periplasmic protein</fullName>
    </submittedName>
</protein>
<feature type="compositionally biased region" description="Basic residues" evidence="1">
    <location>
        <begin position="246"/>
        <end position="259"/>
    </location>
</feature>
<feature type="compositionally biased region" description="Basic residues" evidence="1">
    <location>
        <begin position="201"/>
        <end position="210"/>
    </location>
</feature>
<feature type="region of interest" description="Disordered" evidence="1">
    <location>
        <begin position="164"/>
        <end position="320"/>
    </location>
</feature>
<name>A0A6J4JEF7_9PROT</name>
<feature type="compositionally biased region" description="Basic and acidic residues" evidence="1">
    <location>
        <begin position="234"/>
        <end position="245"/>
    </location>
</feature>
<feature type="compositionally biased region" description="Low complexity" evidence="1">
    <location>
        <begin position="128"/>
        <end position="139"/>
    </location>
</feature>
<feature type="compositionally biased region" description="Basic residues" evidence="1">
    <location>
        <begin position="31"/>
        <end position="75"/>
    </location>
</feature>
<evidence type="ECO:0000256" key="1">
    <source>
        <dbReference type="SAM" id="MobiDB-lite"/>
    </source>
</evidence>